<evidence type="ECO:0000256" key="4">
    <source>
        <dbReference type="SAM" id="MobiDB-lite"/>
    </source>
</evidence>
<feature type="region of interest" description="Disordered" evidence="4">
    <location>
        <begin position="1"/>
        <end position="196"/>
    </location>
</feature>
<dbReference type="InterPro" id="IPR006973">
    <property type="entry name" value="Cwf_Cwc_15"/>
</dbReference>
<dbReference type="OrthoDB" id="30179at2759"/>
<dbReference type="EMBL" id="FN648364">
    <property type="protein sequence ID" value="CBN74288.1"/>
    <property type="molecule type" value="Genomic_DNA"/>
</dbReference>
<evidence type="ECO:0000256" key="2">
    <source>
        <dbReference type="ARBA" id="ARBA00022664"/>
    </source>
</evidence>
<feature type="compositionally biased region" description="Basic and acidic residues" evidence="4">
    <location>
        <begin position="143"/>
        <end position="174"/>
    </location>
</feature>
<reference evidence="5 6" key="1">
    <citation type="journal article" date="2010" name="Nature">
        <title>The Ectocarpus genome and the independent evolution of multicellularity in brown algae.</title>
        <authorList>
            <person name="Cock J.M."/>
            <person name="Sterck L."/>
            <person name="Rouze P."/>
            <person name="Scornet D."/>
            <person name="Allen A.E."/>
            <person name="Amoutzias G."/>
            <person name="Anthouard V."/>
            <person name="Artiguenave F."/>
            <person name="Aury J.M."/>
            <person name="Badger J.H."/>
            <person name="Beszteri B."/>
            <person name="Billiau K."/>
            <person name="Bonnet E."/>
            <person name="Bothwell J.H."/>
            <person name="Bowler C."/>
            <person name="Boyen C."/>
            <person name="Brownlee C."/>
            <person name="Carrano C.J."/>
            <person name="Charrier B."/>
            <person name="Cho G.Y."/>
            <person name="Coelho S.M."/>
            <person name="Collen J."/>
            <person name="Corre E."/>
            <person name="Da Silva C."/>
            <person name="Delage L."/>
            <person name="Delaroque N."/>
            <person name="Dittami S.M."/>
            <person name="Doulbeau S."/>
            <person name="Elias M."/>
            <person name="Farnham G."/>
            <person name="Gachon C.M."/>
            <person name="Gschloessl B."/>
            <person name="Heesch S."/>
            <person name="Jabbari K."/>
            <person name="Jubin C."/>
            <person name="Kawai H."/>
            <person name="Kimura K."/>
            <person name="Kloareg B."/>
            <person name="Kupper F.C."/>
            <person name="Lang D."/>
            <person name="Le Bail A."/>
            <person name="Leblanc C."/>
            <person name="Lerouge P."/>
            <person name="Lohr M."/>
            <person name="Lopez P.J."/>
            <person name="Martens C."/>
            <person name="Maumus F."/>
            <person name="Michel G."/>
            <person name="Miranda-Saavedra D."/>
            <person name="Morales J."/>
            <person name="Moreau H."/>
            <person name="Motomura T."/>
            <person name="Nagasato C."/>
            <person name="Napoli C.A."/>
            <person name="Nelson D.R."/>
            <person name="Nyvall-Collen P."/>
            <person name="Peters A.F."/>
            <person name="Pommier C."/>
            <person name="Potin P."/>
            <person name="Poulain J."/>
            <person name="Quesneville H."/>
            <person name="Read B."/>
            <person name="Rensing S.A."/>
            <person name="Ritter A."/>
            <person name="Rousvoal S."/>
            <person name="Samanta M."/>
            <person name="Samson G."/>
            <person name="Schroeder D.C."/>
            <person name="Segurens B."/>
            <person name="Strittmatter M."/>
            <person name="Tonon T."/>
            <person name="Tregear J.W."/>
            <person name="Valentin K."/>
            <person name="von Dassow P."/>
            <person name="Yamagishi T."/>
            <person name="Van de Peer Y."/>
            <person name="Wincker P."/>
        </authorList>
    </citation>
    <scope>NUCLEOTIDE SEQUENCE [LARGE SCALE GENOMIC DNA]</scope>
    <source>
        <strain evidence="6">Ec32 / CCAP1310/4</strain>
    </source>
</reference>
<dbReference type="AlphaFoldDB" id="D8LH69"/>
<feature type="compositionally biased region" description="Basic and acidic residues" evidence="4">
    <location>
        <begin position="54"/>
        <end position="96"/>
    </location>
</feature>
<dbReference type="EMBL" id="FN649750">
    <property type="protein sequence ID" value="CBN74288.1"/>
    <property type="molecule type" value="Genomic_DNA"/>
</dbReference>
<accession>D8LH69</accession>
<feature type="compositionally biased region" description="Polar residues" evidence="4">
    <location>
        <begin position="20"/>
        <end position="53"/>
    </location>
</feature>
<evidence type="ECO:0008006" key="7">
    <source>
        <dbReference type="Google" id="ProtNLM"/>
    </source>
</evidence>
<dbReference type="InParanoid" id="D8LH69"/>
<keyword evidence="3" id="KW-0508">mRNA splicing</keyword>
<dbReference type="STRING" id="2880.D8LH69"/>
<dbReference type="PANTHER" id="PTHR12718:SF2">
    <property type="entry name" value="SPLICEOSOME-ASSOCIATED PROTEIN CWC15 HOMOLOG"/>
    <property type="match status" value="1"/>
</dbReference>
<dbReference type="Proteomes" id="UP000002630">
    <property type="component" value="Linkage Group LG25"/>
</dbReference>
<protein>
    <recommendedName>
        <fullName evidence="7">Cwf15/Cwc15 cell cycle control protein</fullName>
    </recommendedName>
</protein>
<dbReference type="eggNOG" id="KOG3228">
    <property type="taxonomic scope" value="Eukaryota"/>
</dbReference>
<dbReference type="Pfam" id="PF04889">
    <property type="entry name" value="Cwf_Cwc_15"/>
    <property type="match status" value="1"/>
</dbReference>
<dbReference type="GO" id="GO:0045292">
    <property type="term" value="P:mRNA cis splicing, via spliceosome"/>
    <property type="evidence" value="ECO:0007669"/>
    <property type="project" value="TreeGrafter"/>
</dbReference>
<gene>
    <name evidence="5" type="ORF">Esi_0019_0059</name>
</gene>
<keyword evidence="6" id="KW-1185">Reference proteome</keyword>
<dbReference type="OMA" id="KYREHGQ"/>
<dbReference type="GO" id="GO:0003723">
    <property type="term" value="F:RNA binding"/>
    <property type="evidence" value="ECO:0007669"/>
    <property type="project" value="TreeGrafter"/>
</dbReference>
<feature type="compositionally biased region" description="Polar residues" evidence="4">
    <location>
        <begin position="181"/>
        <end position="191"/>
    </location>
</feature>
<feature type="compositionally biased region" description="Acidic residues" evidence="4">
    <location>
        <begin position="116"/>
        <end position="142"/>
    </location>
</feature>
<organism evidence="5 6">
    <name type="scientific">Ectocarpus siliculosus</name>
    <name type="common">Brown alga</name>
    <name type="synonym">Conferva siliculosa</name>
    <dbReference type="NCBI Taxonomy" id="2880"/>
    <lineage>
        <taxon>Eukaryota</taxon>
        <taxon>Sar</taxon>
        <taxon>Stramenopiles</taxon>
        <taxon>Ochrophyta</taxon>
        <taxon>PX clade</taxon>
        <taxon>Phaeophyceae</taxon>
        <taxon>Ectocarpales</taxon>
        <taxon>Ectocarpaceae</taxon>
        <taxon>Ectocarpus</taxon>
    </lineage>
</organism>
<evidence type="ECO:0000313" key="6">
    <source>
        <dbReference type="Proteomes" id="UP000002630"/>
    </source>
</evidence>
<sequence>MTTAHRPTWAPAQAAASDVGNWSTGGQASQAVSAHDLPSQTTLKFRKTGQNSEAELRKRDVRAEVEDSERRALDEKPATIARRYDEGGAGRGRDRLQLLLKEQGDVNLDDVKKYDDEDDADSGDDLDSSDSDDDSDDDEEALEKELEKIRKEREEARKKKEREEAEDEEKRKQEAAMTGNILLTQSNSSSQVKRRWNDDVVFKGQARTEPETKKRFVNDTIRNDFHRRFLTKYIK</sequence>
<name>D8LH69_ECTSI</name>
<evidence type="ECO:0000313" key="5">
    <source>
        <dbReference type="EMBL" id="CBN74288.1"/>
    </source>
</evidence>
<keyword evidence="2" id="KW-0507">mRNA processing</keyword>
<dbReference type="GO" id="GO:0071013">
    <property type="term" value="C:catalytic step 2 spliceosome"/>
    <property type="evidence" value="ECO:0007669"/>
    <property type="project" value="TreeGrafter"/>
</dbReference>
<evidence type="ECO:0000256" key="3">
    <source>
        <dbReference type="ARBA" id="ARBA00023187"/>
    </source>
</evidence>
<proteinExistence type="inferred from homology"/>
<evidence type="ECO:0000256" key="1">
    <source>
        <dbReference type="ARBA" id="ARBA00006644"/>
    </source>
</evidence>
<dbReference type="PANTHER" id="PTHR12718">
    <property type="entry name" value="CELL CYCLE CONTROL PROTEIN CWF15"/>
    <property type="match status" value="1"/>
</dbReference>
<comment type="similarity">
    <text evidence="1">Belongs to the CWC15 family.</text>
</comment>